<name>A0AA48KF91_9BACT</name>
<feature type="domain" description="PAS" evidence="4">
    <location>
        <begin position="17"/>
        <end position="65"/>
    </location>
</feature>
<dbReference type="SUPFAM" id="SSF55785">
    <property type="entry name" value="PYP-like sensor domain (PAS domain)"/>
    <property type="match status" value="1"/>
</dbReference>
<dbReference type="Gene3D" id="3.30.450.20">
    <property type="entry name" value="PAS domain"/>
    <property type="match status" value="1"/>
</dbReference>
<dbReference type="GO" id="GO:0052621">
    <property type="term" value="F:diguanylate cyclase activity"/>
    <property type="evidence" value="ECO:0007669"/>
    <property type="project" value="UniProtKB-EC"/>
</dbReference>
<dbReference type="KEGG" id="msea:METESE_30400"/>
<keyword evidence="7" id="KW-1185">Reference proteome</keyword>
<organism evidence="6 7">
    <name type="scientific">Mesoterricola sediminis</name>
    <dbReference type="NCBI Taxonomy" id="2927980"/>
    <lineage>
        <taxon>Bacteria</taxon>
        <taxon>Pseudomonadati</taxon>
        <taxon>Acidobacteriota</taxon>
        <taxon>Holophagae</taxon>
        <taxon>Holophagales</taxon>
        <taxon>Holophagaceae</taxon>
        <taxon>Mesoterricola</taxon>
    </lineage>
</organism>
<proteinExistence type="predicted"/>
<dbReference type="InterPro" id="IPR035965">
    <property type="entry name" value="PAS-like_dom_sf"/>
</dbReference>
<dbReference type="Pfam" id="PF01590">
    <property type="entry name" value="GAF"/>
    <property type="match status" value="1"/>
</dbReference>
<dbReference type="SMART" id="SM00091">
    <property type="entry name" value="PAS"/>
    <property type="match status" value="1"/>
</dbReference>
<dbReference type="Pfam" id="PF13426">
    <property type="entry name" value="PAS_9"/>
    <property type="match status" value="1"/>
</dbReference>
<dbReference type="CDD" id="cd01949">
    <property type="entry name" value="GGDEF"/>
    <property type="match status" value="1"/>
</dbReference>
<feature type="coiled-coil region" evidence="3">
    <location>
        <begin position="324"/>
        <end position="365"/>
    </location>
</feature>
<dbReference type="SUPFAM" id="SSF55781">
    <property type="entry name" value="GAF domain-like"/>
    <property type="match status" value="1"/>
</dbReference>
<dbReference type="NCBIfam" id="TIGR00254">
    <property type="entry name" value="GGDEF"/>
    <property type="match status" value="1"/>
</dbReference>
<dbReference type="EC" id="2.7.7.65" evidence="1"/>
<dbReference type="Proteomes" id="UP001228113">
    <property type="component" value="Chromosome"/>
</dbReference>
<evidence type="ECO:0000259" key="4">
    <source>
        <dbReference type="PROSITE" id="PS50112"/>
    </source>
</evidence>
<dbReference type="Pfam" id="PF00990">
    <property type="entry name" value="GGDEF"/>
    <property type="match status" value="1"/>
</dbReference>
<dbReference type="PANTHER" id="PTHR45138:SF9">
    <property type="entry name" value="DIGUANYLATE CYCLASE DGCM-RELATED"/>
    <property type="match status" value="1"/>
</dbReference>
<keyword evidence="3" id="KW-0175">Coiled coil</keyword>
<dbReference type="InterPro" id="IPR003018">
    <property type="entry name" value="GAF"/>
</dbReference>
<dbReference type="EMBL" id="AP027081">
    <property type="protein sequence ID" value="BDU78082.1"/>
    <property type="molecule type" value="Genomic_DNA"/>
</dbReference>
<comment type="catalytic activity">
    <reaction evidence="2">
        <text>2 GTP = 3',3'-c-di-GMP + 2 diphosphate</text>
        <dbReference type="Rhea" id="RHEA:24898"/>
        <dbReference type="ChEBI" id="CHEBI:33019"/>
        <dbReference type="ChEBI" id="CHEBI:37565"/>
        <dbReference type="ChEBI" id="CHEBI:58805"/>
        <dbReference type="EC" id="2.7.7.65"/>
    </reaction>
</comment>
<dbReference type="InterPro" id="IPR050469">
    <property type="entry name" value="Diguanylate_Cyclase"/>
</dbReference>
<dbReference type="PROSITE" id="PS50887">
    <property type="entry name" value="GGDEF"/>
    <property type="match status" value="1"/>
</dbReference>
<dbReference type="SUPFAM" id="SSF55073">
    <property type="entry name" value="Nucleotide cyclase"/>
    <property type="match status" value="1"/>
</dbReference>
<dbReference type="AlphaFoldDB" id="A0AA48KF91"/>
<gene>
    <name evidence="6" type="ORF">METESE_30400</name>
</gene>
<sequence>MTGTGATPRPGDELYLSEQRFQAIYDSVNDGIMIQDMESGAMLDVNRRLCEWLGLTQQELLQRDLGDLSLGIWPYTREVAIDWAMKAIDGAPQTFEWLCPARGGQLVWLEVNMRRTPIGGVDRLLITATNITQRKRLEMEATARLKRAEAQNAVSLALAGVGPDHAAALKLIAHHLAVSLGDLCVLDLLGDDDLLHTEVINQVYVGGDAYLPEARSLTPTPAGILSPGRVLGTGQVAGTAEAIHLEQRTWQELRDYLDPAFHAYLEHFKVHSLLVVPMRTDGRVIGTITLAKGGGSRAYSVEDLATLQNLADRAALTLVNARLYAENLEQARALKLVNQELERRVEERTAELERANAKLQELAMQDGLTGVANRRMFDQVLDTEVRRGRRAGSWLAMLLADVDCFKKYNDRYGHLAGDACLQAVGRVMRELFRRGDDLPARYGGEEFAVIIPCASPDQAAFSAEMFRKAVEALAIPHEDSEAAEVVTISIGLAVAQVSPETSPGWFISRADESLYVSKANGRNRVTVAD</sequence>
<reference evidence="6" key="1">
    <citation type="journal article" date="2023" name="Int. J. Syst. Evol. Microbiol.">
        <title>Mesoterricola silvestris gen. nov., sp. nov., Mesoterricola sediminis sp. nov., Geothrix oryzae sp. nov., Geothrix edaphica sp. nov., Geothrix rubra sp. nov., and Geothrix limicola sp. nov., six novel members of Acidobacteriota isolated from soils.</title>
        <authorList>
            <person name="Itoh H."/>
            <person name="Sugisawa Y."/>
            <person name="Mise K."/>
            <person name="Xu Z."/>
            <person name="Kuniyasu M."/>
            <person name="Ushijima N."/>
            <person name="Kawano K."/>
            <person name="Kobayashi E."/>
            <person name="Shiratori Y."/>
            <person name="Masuda Y."/>
            <person name="Senoo K."/>
        </authorList>
    </citation>
    <scope>NUCLEOTIDE SEQUENCE</scope>
    <source>
        <strain evidence="6">W786</strain>
    </source>
</reference>
<dbReference type="PROSITE" id="PS50112">
    <property type="entry name" value="PAS"/>
    <property type="match status" value="1"/>
</dbReference>
<evidence type="ECO:0000259" key="5">
    <source>
        <dbReference type="PROSITE" id="PS50887"/>
    </source>
</evidence>
<dbReference type="Gene3D" id="3.30.70.270">
    <property type="match status" value="1"/>
</dbReference>
<dbReference type="InterPro" id="IPR000160">
    <property type="entry name" value="GGDEF_dom"/>
</dbReference>
<dbReference type="InterPro" id="IPR000014">
    <property type="entry name" value="PAS"/>
</dbReference>
<evidence type="ECO:0000256" key="2">
    <source>
        <dbReference type="ARBA" id="ARBA00034247"/>
    </source>
</evidence>
<dbReference type="InterPro" id="IPR029787">
    <property type="entry name" value="Nucleotide_cyclase"/>
</dbReference>
<accession>A0AA48KF91</accession>
<evidence type="ECO:0000313" key="7">
    <source>
        <dbReference type="Proteomes" id="UP001228113"/>
    </source>
</evidence>
<dbReference type="SMART" id="SM00065">
    <property type="entry name" value="GAF"/>
    <property type="match status" value="1"/>
</dbReference>
<dbReference type="GO" id="GO:0005886">
    <property type="term" value="C:plasma membrane"/>
    <property type="evidence" value="ECO:0007669"/>
    <property type="project" value="TreeGrafter"/>
</dbReference>
<evidence type="ECO:0000256" key="3">
    <source>
        <dbReference type="SAM" id="Coils"/>
    </source>
</evidence>
<dbReference type="GO" id="GO:1902201">
    <property type="term" value="P:negative regulation of bacterial-type flagellum-dependent cell motility"/>
    <property type="evidence" value="ECO:0007669"/>
    <property type="project" value="TreeGrafter"/>
</dbReference>
<protein>
    <recommendedName>
        <fullName evidence="1">diguanylate cyclase</fullName>
        <ecNumber evidence="1">2.7.7.65</ecNumber>
    </recommendedName>
</protein>
<dbReference type="RefSeq" id="WP_243333481.1">
    <property type="nucleotide sequence ID" value="NZ_AP027081.1"/>
</dbReference>
<evidence type="ECO:0000256" key="1">
    <source>
        <dbReference type="ARBA" id="ARBA00012528"/>
    </source>
</evidence>
<evidence type="ECO:0000313" key="6">
    <source>
        <dbReference type="EMBL" id="BDU78082.1"/>
    </source>
</evidence>
<dbReference type="SMART" id="SM00267">
    <property type="entry name" value="GGDEF"/>
    <property type="match status" value="1"/>
</dbReference>
<feature type="domain" description="GGDEF" evidence="5">
    <location>
        <begin position="393"/>
        <end position="529"/>
    </location>
</feature>
<dbReference type="FunFam" id="3.30.70.270:FF:000001">
    <property type="entry name" value="Diguanylate cyclase domain protein"/>
    <property type="match status" value="1"/>
</dbReference>
<dbReference type="InterPro" id="IPR029016">
    <property type="entry name" value="GAF-like_dom_sf"/>
</dbReference>
<dbReference type="PANTHER" id="PTHR45138">
    <property type="entry name" value="REGULATORY COMPONENTS OF SENSORY TRANSDUCTION SYSTEM"/>
    <property type="match status" value="1"/>
</dbReference>
<dbReference type="CDD" id="cd00130">
    <property type="entry name" value="PAS"/>
    <property type="match status" value="1"/>
</dbReference>
<dbReference type="InterPro" id="IPR043128">
    <property type="entry name" value="Rev_trsase/Diguanyl_cyclase"/>
</dbReference>
<dbReference type="GO" id="GO:0043709">
    <property type="term" value="P:cell adhesion involved in single-species biofilm formation"/>
    <property type="evidence" value="ECO:0007669"/>
    <property type="project" value="TreeGrafter"/>
</dbReference>
<dbReference type="Gene3D" id="3.30.450.40">
    <property type="match status" value="1"/>
</dbReference>
<dbReference type="NCBIfam" id="TIGR00229">
    <property type="entry name" value="sensory_box"/>
    <property type="match status" value="1"/>
</dbReference>